<dbReference type="Proteomes" id="UP000596381">
    <property type="component" value="Segment"/>
</dbReference>
<organism evidence="1 2">
    <name type="scientific">Klebsiella phage vB_KpM_FBKp24</name>
    <dbReference type="NCBI Taxonomy" id="2801834"/>
    <lineage>
        <taxon>Viruses</taxon>
        <taxon>Duplodnaviria</taxon>
        <taxon>Heunggongvirae</taxon>
        <taxon>Uroviricota</taxon>
        <taxon>Caudoviricetes</taxon>
        <taxon>Chimalliviridae</taxon>
        <taxon>Maaswegvirus</taxon>
        <taxon>Maaswegvirus Kp24</taxon>
    </lineage>
</organism>
<dbReference type="EMBL" id="MW394391">
    <property type="protein sequence ID" value="QQV92131.1"/>
    <property type="molecule type" value="Genomic_DNA"/>
</dbReference>
<sequence length="205" mass="23649">MQTASSPIFILTNKLGTIVHLTLIQAVQLAQFIGFRRGQPFEHNTCYRYDSDTAQSYRNRSTPENGLYGYYSRFVVDWYRNKDGHDSKVIFRFGNEDEVITTGELGKVYTALIRFIAAHVKGLKFPGWRNLSFHSHVKLKFSGFGFSQEFPGRLVEYNKGEVVNKSLVSHNAYTENVNLPRPDYVKKLCFGGKEYHLEKCKFIIN</sequence>
<proteinExistence type="predicted"/>
<protein>
    <submittedName>
        <fullName evidence="1">Uncharacterized protein</fullName>
    </submittedName>
</protein>
<keyword evidence="2" id="KW-1185">Reference proteome</keyword>
<evidence type="ECO:0000313" key="1">
    <source>
        <dbReference type="EMBL" id="QQV92131.1"/>
    </source>
</evidence>
<reference evidence="1 2" key="1">
    <citation type="submission" date="2020-12" db="EMBL/GenBank/DDBJ databases">
        <title>Genomic characterization of four novel bacteriophages infecting Klebsiella pneumoniae.</title>
        <authorList>
            <person name="Estrada Bonilla B."/>
            <person name="Costa A.R."/>
            <person name="van Rossum T."/>
            <person name="Hagedoorn S."/>
            <person name="Wallinga H."/>
            <person name="Xiao M."/>
            <person name="Song W."/>
            <person name="Haas P.-J."/>
            <person name="Nobrega F.L."/>
            <person name="Brouns S.J.J."/>
        </authorList>
    </citation>
    <scope>NUCLEOTIDE SEQUENCE [LARGE SCALE GENOMIC DNA]</scope>
</reference>
<name>A0A7U0GBF7_9CAUD</name>
<accession>A0A7U0GBF7</accession>
<gene>
    <name evidence="1" type="ORF">vBKpMFBKp24_244</name>
</gene>
<evidence type="ECO:0000313" key="2">
    <source>
        <dbReference type="Proteomes" id="UP000596381"/>
    </source>
</evidence>